<dbReference type="PANTHER" id="PTHR19134">
    <property type="entry name" value="RECEPTOR-TYPE TYROSINE-PROTEIN PHOSPHATASE"/>
    <property type="match status" value="1"/>
</dbReference>
<dbReference type="OrthoDB" id="6058203at2759"/>
<comment type="caution">
    <text evidence="7">The sequence shown here is derived from an EMBL/GenBank/DDBJ whole genome shotgun (WGS) entry which is preliminary data.</text>
</comment>
<dbReference type="SMART" id="SM00194">
    <property type="entry name" value="PTPc"/>
    <property type="match status" value="1"/>
</dbReference>
<feature type="domain" description="Rhodanese" evidence="6">
    <location>
        <begin position="45"/>
        <end position="161"/>
    </location>
</feature>
<feature type="region of interest" description="Disordered" evidence="3">
    <location>
        <begin position="1047"/>
        <end position="1153"/>
    </location>
</feature>
<feature type="region of interest" description="Disordered" evidence="3">
    <location>
        <begin position="594"/>
        <end position="620"/>
    </location>
</feature>
<dbReference type="Gene3D" id="3.40.250.10">
    <property type="entry name" value="Rhodanese-like domain"/>
    <property type="match status" value="1"/>
</dbReference>
<dbReference type="Pfam" id="PF00102">
    <property type="entry name" value="Y_phosphatase"/>
    <property type="match status" value="2"/>
</dbReference>
<feature type="compositionally biased region" description="Polar residues" evidence="3">
    <location>
        <begin position="757"/>
        <end position="789"/>
    </location>
</feature>
<evidence type="ECO:0000256" key="1">
    <source>
        <dbReference type="ARBA" id="ARBA00009649"/>
    </source>
</evidence>
<evidence type="ECO:0000259" key="4">
    <source>
        <dbReference type="PROSITE" id="PS50055"/>
    </source>
</evidence>
<dbReference type="Pfam" id="PF00581">
    <property type="entry name" value="Rhodanese"/>
    <property type="match status" value="1"/>
</dbReference>
<comment type="similarity">
    <text evidence="1">Belongs to the protein-tyrosine phosphatase family. Non-receptor class subfamily.</text>
</comment>
<dbReference type="GO" id="GO:0004725">
    <property type="term" value="F:protein tyrosine phosphatase activity"/>
    <property type="evidence" value="ECO:0007669"/>
    <property type="project" value="UniProtKB-EC"/>
</dbReference>
<accession>A0A8H8CQN7</accession>
<dbReference type="SUPFAM" id="SSF52821">
    <property type="entry name" value="Rhodanese/Cell cycle control phosphatase"/>
    <property type="match status" value="1"/>
</dbReference>
<feature type="compositionally biased region" description="Basic and acidic residues" evidence="3">
    <location>
        <begin position="979"/>
        <end position="991"/>
    </location>
</feature>
<evidence type="ECO:0000259" key="5">
    <source>
        <dbReference type="PROSITE" id="PS50056"/>
    </source>
</evidence>
<dbReference type="PRINTS" id="PR00700">
    <property type="entry name" value="PRTYPHPHTASE"/>
</dbReference>
<reference evidence="7" key="1">
    <citation type="submission" date="2021-02" db="EMBL/GenBank/DDBJ databases">
        <title>Psilocybe cubensis genome.</title>
        <authorList>
            <person name="Mckernan K.J."/>
            <person name="Crawford S."/>
            <person name="Trippe A."/>
            <person name="Kane L.T."/>
            <person name="Mclaughlin S."/>
        </authorList>
    </citation>
    <scope>NUCLEOTIDE SEQUENCE [LARGE SCALE GENOMIC DNA]</scope>
    <source>
        <strain evidence="7">MGC-MH-2018</strain>
    </source>
</reference>
<dbReference type="InterPro" id="IPR001763">
    <property type="entry name" value="Rhodanese-like_dom"/>
</dbReference>
<feature type="compositionally biased region" description="Low complexity" evidence="3">
    <location>
        <begin position="915"/>
        <end position="930"/>
    </location>
</feature>
<feature type="region of interest" description="Disordered" evidence="3">
    <location>
        <begin position="297"/>
        <end position="321"/>
    </location>
</feature>
<sequence>MDSFAQAIADRFKQSAILSVPPPPDPARPNVFPAIDPASLDDWLTDPTALILDIRPHAAFSAARIPHAISLSVPSTLLKRPLFSLQRLSAMLPSSAARNRFSAWAAASRILVYDADSSSVPDSSNIAGLLRKFKADGFQRDLVWLKGGFHALWRDRRDLIDTSPPTPDNEHDDDDDESASSDPKSSLLKTRHLPMAAFSLSSTTVHSSPRFNTSAAGAPSAPKFVQPSSGLLPAAISAPTNSHPAFNPFFDTIRQNTELSHGITDRIPLRLPKRVRRRIHELPFPWLQDIARRAANAPHHHGSYSDSTSSESEDDEGATQADIEEGKEALAMQFFKIELSEQRRMMGIMEHHSRESGQVSQMASSSHTSNPFPYSITAGVEKGAKNRYRHIWPFEHARVRLHQKKETDDDYINASYIQPLGTTKRYIATQGPLPATFTDFWTLCWEQNVHVIVMLTREVEGAMVKCGAYWSDTVFGPLRLRLVSTEGLPSVDERPTTAGFFSQHSSLSVQPPSRVTSQRRFPHSAGSQRRYRHHHYHNKSSETVKRIFELTHTGYPEAKPRRIVHLQYLEWPDMNVPEDPRGVLGLVKQVEEAVRETQMDDQPSEPKKRRKGSNQVSLTDIDEKTGVAMHTLGGNNPVLLHCSAGVGRTGGFIAVDAILDAIRREVRNARTGDAMDVAPDSHKATTISEKTATLDLTNRQGSGEPTTEESRTIHVRMATPMQVDHPDQFENEAADATMSSSGTMQWAENVRDETGIVGSSNGPSQTTEECRFPSSSNLSFSTPESSNLAGASETPHKHGSYYYNPSSSLGTSVSGSSSYFKAHPQHQFTSDLLQASFNHQKPSASEQRHRTISAPPVHSTSATLGRYHRDIVRSLVSSPSPLHLKKGSSDLPDLSNSRVETVVKPFALSLDLMSSPSKSLSSLHPPMSSDAESPPSRSQSPSADEASFKFKSSKKASSPVNGSTSTCKVTPPDGQPKTFDYKEPRPLHEDYTPPPLTTFDDPIWEVVQDMREQRMSLCQSLRQYVFVHAAIIEGSLMVLDEEKEAAEGLIPPSRKTSKPATPTATSSSADVPQTPRSSTSASRSPKSSPSRRQNSHPYSHELASIASSSSISIGKRGASPTELPKENKEGDLMLSKRPSVKRKQRSGDDLNVVDDARYHPVPVRVTSSVLHMGGVSAPSARAMPP</sequence>
<protein>
    <recommendedName>
        <fullName evidence="2">protein-tyrosine-phosphatase</fullName>
        <ecNumber evidence="2">3.1.3.48</ecNumber>
    </recommendedName>
</protein>
<evidence type="ECO:0000259" key="6">
    <source>
        <dbReference type="PROSITE" id="PS50206"/>
    </source>
</evidence>
<dbReference type="PANTHER" id="PTHR19134:SF561">
    <property type="entry name" value="PROTEIN TYROSINE PHOSPHATASE 36E, ISOFORM A"/>
    <property type="match status" value="1"/>
</dbReference>
<feature type="compositionally biased region" description="Acidic residues" evidence="3">
    <location>
        <begin position="311"/>
        <end position="321"/>
    </location>
</feature>
<dbReference type="InterPro" id="IPR050348">
    <property type="entry name" value="Protein-Tyr_Phosphatase"/>
</dbReference>
<evidence type="ECO:0000256" key="2">
    <source>
        <dbReference type="ARBA" id="ARBA00013064"/>
    </source>
</evidence>
<dbReference type="InterPro" id="IPR000242">
    <property type="entry name" value="PTP_cat"/>
</dbReference>
<dbReference type="PROSITE" id="PS00383">
    <property type="entry name" value="TYR_PHOSPHATASE_1"/>
    <property type="match status" value="1"/>
</dbReference>
<gene>
    <name evidence="7" type="ORF">JR316_000798</name>
</gene>
<feature type="compositionally biased region" description="Polar residues" evidence="3">
    <location>
        <begin position="959"/>
        <end position="968"/>
    </location>
</feature>
<feature type="region of interest" description="Disordered" evidence="3">
    <location>
        <begin position="159"/>
        <end position="186"/>
    </location>
</feature>
<dbReference type="InterPro" id="IPR000387">
    <property type="entry name" value="Tyr_Pase_dom"/>
</dbReference>
<feature type="compositionally biased region" description="Polar residues" evidence="3">
    <location>
        <begin position="503"/>
        <end position="519"/>
    </location>
</feature>
<evidence type="ECO:0000313" key="7">
    <source>
        <dbReference type="EMBL" id="KAG5174140.1"/>
    </source>
</evidence>
<dbReference type="EMBL" id="JAFIQS010000001">
    <property type="protein sequence ID" value="KAG5174140.1"/>
    <property type="molecule type" value="Genomic_DNA"/>
</dbReference>
<dbReference type="InterPro" id="IPR036873">
    <property type="entry name" value="Rhodanese-like_dom_sf"/>
</dbReference>
<feature type="region of interest" description="Disordered" evidence="3">
    <location>
        <begin position="839"/>
        <end position="865"/>
    </location>
</feature>
<dbReference type="PROSITE" id="PS50055">
    <property type="entry name" value="TYR_PHOSPHATASE_PTP"/>
    <property type="match status" value="1"/>
</dbReference>
<dbReference type="AlphaFoldDB" id="A0A8H8CQN7"/>
<dbReference type="Gene3D" id="3.90.190.10">
    <property type="entry name" value="Protein tyrosine phosphatase superfamily"/>
    <property type="match status" value="2"/>
</dbReference>
<dbReference type="InterPro" id="IPR003595">
    <property type="entry name" value="Tyr_Pase_cat"/>
</dbReference>
<dbReference type="EC" id="3.1.3.48" evidence="2"/>
<feature type="region of interest" description="Disordered" evidence="3">
    <location>
        <begin position="915"/>
        <end position="994"/>
    </location>
</feature>
<feature type="region of interest" description="Disordered" evidence="3">
    <location>
        <begin position="503"/>
        <end position="536"/>
    </location>
</feature>
<name>A0A8H8CQN7_PSICU</name>
<dbReference type="SMART" id="SM00404">
    <property type="entry name" value="PTPc_motif"/>
    <property type="match status" value="1"/>
</dbReference>
<dbReference type="InterPro" id="IPR016130">
    <property type="entry name" value="Tyr_Pase_AS"/>
</dbReference>
<feature type="region of interest" description="Disordered" evidence="3">
    <location>
        <begin position="754"/>
        <end position="796"/>
    </location>
</feature>
<organism evidence="7">
    <name type="scientific">Psilocybe cubensis</name>
    <name type="common">Psychedelic mushroom</name>
    <name type="synonym">Stropharia cubensis</name>
    <dbReference type="NCBI Taxonomy" id="181762"/>
    <lineage>
        <taxon>Eukaryota</taxon>
        <taxon>Fungi</taxon>
        <taxon>Dikarya</taxon>
        <taxon>Basidiomycota</taxon>
        <taxon>Agaricomycotina</taxon>
        <taxon>Agaricomycetes</taxon>
        <taxon>Agaricomycetidae</taxon>
        <taxon>Agaricales</taxon>
        <taxon>Agaricineae</taxon>
        <taxon>Strophariaceae</taxon>
        <taxon>Psilocybe</taxon>
    </lineage>
</organism>
<feature type="domain" description="Tyrosine specific protein phosphatases" evidence="5">
    <location>
        <begin position="633"/>
        <end position="658"/>
    </location>
</feature>
<feature type="compositionally biased region" description="Low complexity" evidence="3">
    <location>
        <begin position="1103"/>
        <end position="1113"/>
    </location>
</feature>
<dbReference type="SUPFAM" id="SSF52799">
    <property type="entry name" value="(Phosphotyrosine protein) phosphatases II"/>
    <property type="match status" value="1"/>
</dbReference>
<dbReference type="InterPro" id="IPR029021">
    <property type="entry name" value="Prot-tyrosine_phosphatase-like"/>
</dbReference>
<evidence type="ECO:0000256" key="3">
    <source>
        <dbReference type="SAM" id="MobiDB-lite"/>
    </source>
</evidence>
<feature type="domain" description="Tyrosine-protein phosphatase" evidence="4">
    <location>
        <begin position="385"/>
        <end position="677"/>
    </location>
</feature>
<proteinExistence type="inferred from homology"/>
<feature type="compositionally biased region" description="Acidic residues" evidence="3">
    <location>
        <begin position="170"/>
        <end position="179"/>
    </location>
</feature>
<feature type="compositionally biased region" description="Low complexity" evidence="3">
    <location>
        <begin position="1058"/>
        <end position="1092"/>
    </location>
</feature>
<dbReference type="PROSITE" id="PS50206">
    <property type="entry name" value="RHODANESE_3"/>
    <property type="match status" value="1"/>
</dbReference>
<dbReference type="PROSITE" id="PS50056">
    <property type="entry name" value="TYR_PHOSPHATASE_2"/>
    <property type="match status" value="1"/>
</dbReference>